<organism evidence="3 4">
    <name type="scientific">Novosphingobium clariflavum</name>
    <dbReference type="NCBI Taxonomy" id="2029884"/>
    <lineage>
        <taxon>Bacteria</taxon>
        <taxon>Pseudomonadati</taxon>
        <taxon>Pseudomonadota</taxon>
        <taxon>Alphaproteobacteria</taxon>
        <taxon>Sphingomonadales</taxon>
        <taxon>Sphingomonadaceae</taxon>
        <taxon>Novosphingobium</taxon>
    </lineage>
</organism>
<comment type="caution">
    <text evidence="3">The sequence shown here is derived from an EMBL/GenBank/DDBJ whole genome shotgun (WGS) entry which is preliminary data.</text>
</comment>
<dbReference type="Proteomes" id="UP001589858">
    <property type="component" value="Unassembled WGS sequence"/>
</dbReference>
<evidence type="ECO:0000256" key="1">
    <source>
        <dbReference type="ARBA" id="ARBA00006799"/>
    </source>
</evidence>
<dbReference type="RefSeq" id="WP_379489265.1">
    <property type="nucleotide sequence ID" value="NZ_JBHLTM010000008.1"/>
</dbReference>
<dbReference type="EMBL" id="JBHLTM010000008">
    <property type="protein sequence ID" value="MFC0683178.1"/>
    <property type="molecule type" value="Genomic_DNA"/>
</dbReference>
<evidence type="ECO:0000313" key="3">
    <source>
        <dbReference type="EMBL" id="MFC0683178.1"/>
    </source>
</evidence>
<protein>
    <submittedName>
        <fullName evidence="3">Phage portal protein</fullName>
    </submittedName>
</protein>
<evidence type="ECO:0000313" key="4">
    <source>
        <dbReference type="Proteomes" id="UP001589858"/>
    </source>
</evidence>
<evidence type="ECO:0000256" key="2">
    <source>
        <dbReference type="SAM" id="MobiDB-lite"/>
    </source>
</evidence>
<reference evidence="3 4" key="1">
    <citation type="submission" date="2024-09" db="EMBL/GenBank/DDBJ databases">
        <authorList>
            <person name="Sun Q."/>
            <person name="Mori K."/>
        </authorList>
    </citation>
    <scope>NUCLEOTIDE SEQUENCE [LARGE SCALE GENOMIC DNA]</scope>
    <source>
        <strain evidence="3 4">CICC 11035S</strain>
    </source>
</reference>
<name>A0ABV6S1T4_9SPHN</name>
<keyword evidence="4" id="KW-1185">Reference proteome</keyword>
<dbReference type="InterPro" id="IPR006944">
    <property type="entry name" value="Phage/GTA_portal"/>
</dbReference>
<sequence length="357" mass="39758">MSRRRNHRRPTRQHSAAQANAPETVGDGEDTAMFSFGTPESVIDRREIFDLFEVAHNGRWYEPPISLAGLGRAYRMAPHHQSAILLKRNLLAASFVPGTLFPKAEFARWALDWLTMGNAYLERVNSRLGRPAALRCSPAAYTRVGLLPDQFFWAPRSYAISDAVEYPAGAVHHLAEPDPMQEIYGMPEYLSALQSGLLNESATLFRRKYYLNGSHAGYILCITDENLSDKDSKAIRQAMRDSKGPGNFRNFFLHLPKGKENSVKVIPIASVGANDEFLNIKNVTAEDLLAAHRVPPQLIGMVPKGTSGFGNVNDAAAMFYEMEIVPIQSRMLEVNDWLGVEAVRFERPAMALPRTAA</sequence>
<gene>
    <name evidence="3" type="ORF">ACFFF8_01080</name>
</gene>
<proteinExistence type="inferred from homology"/>
<feature type="compositionally biased region" description="Basic residues" evidence="2">
    <location>
        <begin position="1"/>
        <end position="12"/>
    </location>
</feature>
<feature type="region of interest" description="Disordered" evidence="2">
    <location>
        <begin position="1"/>
        <end position="31"/>
    </location>
</feature>
<dbReference type="InterPro" id="IPR006430">
    <property type="entry name" value="Phage_portal_PBSX"/>
</dbReference>
<dbReference type="NCBIfam" id="TIGR01540">
    <property type="entry name" value="portal_PBSX"/>
    <property type="match status" value="1"/>
</dbReference>
<accession>A0ABV6S1T4</accession>
<comment type="similarity">
    <text evidence="1">Belongs to the phage portal family. PBSX subfamily.</text>
</comment>
<dbReference type="Pfam" id="PF04860">
    <property type="entry name" value="Phage_portal"/>
    <property type="match status" value="1"/>
</dbReference>